<reference evidence="1" key="1">
    <citation type="submission" date="2014-12" db="EMBL/GenBank/DDBJ databases">
        <title>Insight into the proteome of Arion vulgaris.</title>
        <authorList>
            <person name="Aradska J."/>
            <person name="Bulat T."/>
            <person name="Smidak R."/>
            <person name="Sarate P."/>
            <person name="Gangsoo J."/>
            <person name="Sialana F."/>
            <person name="Bilban M."/>
            <person name="Lubec G."/>
        </authorList>
    </citation>
    <scope>NUCLEOTIDE SEQUENCE</scope>
    <source>
        <tissue evidence="1">Skin</tissue>
    </source>
</reference>
<evidence type="ECO:0000313" key="1">
    <source>
        <dbReference type="EMBL" id="CEK53183.1"/>
    </source>
</evidence>
<sequence length="74" mass="8477">MNYATRSELESSLFTLKYEYVQRNERSISGYQDLQRACHAMALMTAISCHAMTLMTAISIFSAHHTLNNFIKDV</sequence>
<dbReference type="AlphaFoldDB" id="A0A0B6YAQ4"/>
<proteinExistence type="predicted"/>
<name>A0A0B6YAQ4_9EUPU</name>
<accession>A0A0B6YAQ4</accession>
<organism evidence="1">
    <name type="scientific">Arion vulgaris</name>
    <dbReference type="NCBI Taxonomy" id="1028688"/>
    <lineage>
        <taxon>Eukaryota</taxon>
        <taxon>Metazoa</taxon>
        <taxon>Spiralia</taxon>
        <taxon>Lophotrochozoa</taxon>
        <taxon>Mollusca</taxon>
        <taxon>Gastropoda</taxon>
        <taxon>Heterobranchia</taxon>
        <taxon>Euthyneura</taxon>
        <taxon>Panpulmonata</taxon>
        <taxon>Eupulmonata</taxon>
        <taxon>Stylommatophora</taxon>
        <taxon>Helicina</taxon>
        <taxon>Arionoidea</taxon>
        <taxon>Arionidae</taxon>
        <taxon>Arion</taxon>
    </lineage>
</organism>
<protein>
    <submittedName>
        <fullName evidence="1">Uncharacterized protein</fullName>
    </submittedName>
</protein>
<dbReference type="EMBL" id="HACG01006318">
    <property type="protein sequence ID" value="CEK53183.1"/>
    <property type="molecule type" value="Transcribed_RNA"/>
</dbReference>
<gene>
    <name evidence="1" type="primary">ORF19363</name>
</gene>